<proteinExistence type="inferred from homology"/>
<feature type="domain" description="EF-hand" evidence="17">
    <location>
        <begin position="794"/>
        <end position="829"/>
    </location>
</feature>
<dbReference type="Gene3D" id="1.10.510.10">
    <property type="entry name" value="Transferase(Phosphotransferase) domain 1"/>
    <property type="match status" value="1"/>
</dbReference>
<keyword evidence="10" id="KW-0106">Calcium</keyword>
<name>A0AAV9XVV4_9CRYT</name>
<protein>
    <recommendedName>
        <fullName evidence="3">non-specific serine/threonine protein kinase</fullName>
        <ecNumber evidence="3">2.7.11.1</ecNumber>
    </recommendedName>
</protein>
<comment type="caution">
    <text evidence="18">The sequence shown here is derived from an EMBL/GenBank/DDBJ whole genome shotgun (WGS) entry which is preliminary data.</text>
</comment>
<dbReference type="InterPro" id="IPR000719">
    <property type="entry name" value="Prot_kinase_dom"/>
</dbReference>
<evidence type="ECO:0000256" key="11">
    <source>
        <dbReference type="ARBA" id="ARBA00022840"/>
    </source>
</evidence>
<evidence type="ECO:0000256" key="7">
    <source>
        <dbReference type="ARBA" id="ARBA00022737"/>
    </source>
</evidence>
<dbReference type="SMART" id="SM00054">
    <property type="entry name" value="EFh"/>
    <property type="match status" value="4"/>
</dbReference>
<comment type="cofactor">
    <cofactor evidence="1">
        <name>Mg(2+)</name>
        <dbReference type="ChEBI" id="CHEBI:18420"/>
    </cofactor>
</comment>
<evidence type="ECO:0000256" key="12">
    <source>
        <dbReference type="ARBA" id="ARBA00024334"/>
    </source>
</evidence>
<organism evidence="18 19">
    <name type="scientific">Cryptosporidium xiaoi</name>
    <dbReference type="NCBI Taxonomy" id="659607"/>
    <lineage>
        <taxon>Eukaryota</taxon>
        <taxon>Sar</taxon>
        <taxon>Alveolata</taxon>
        <taxon>Apicomplexa</taxon>
        <taxon>Conoidasida</taxon>
        <taxon>Coccidia</taxon>
        <taxon>Eucoccidiorida</taxon>
        <taxon>Eimeriorina</taxon>
        <taxon>Cryptosporidiidae</taxon>
        <taxon>Cryptosporidium</taxon>
    </lineage>
</organism>
<keyword evidence="6" id="KW-0479">Metal-binding</keyword>
<dbReference type="FunFam" id="3.30.200.20:FF:000315">
    <property type="entry name" value="Calcium-dependent protein kinase 3"/>
    <property type="match status" value="1"/>
</dbReference>
<dbReference type="AlphaFoldDB" id="A0AAV9XVV4"/>
<feature type="region of interest" description="Disordered" evidence="15">
    <location>
        <begin position="145"/>
        <end position="166"/>
    </location>
</feature>
<keyword evidence="4" id="KW-0723">Serine/threonine-protein kinase</keyword>
<keyword evidence="19" id="KW-1185">Reference proteome</keyword>
<keyword evidence="8" id="KW-0547">Nucleotide-binding</keyword>
<dbReference type="FunFam" id="1.10.510.10:FF:000571">
    <property type="entry name" value="Maternal embryonic leucine zipper kinase"/>
    <property type="match status" value="1"/>
</dbReference>
<dbReference type="GO" id="GO:0005509">
    <property type="term" value="F:calcium ion binding"/>
    <property type="evidence" value="ECO:0007669"/>
    <property type="project" value="InterPro"/>
</dbReference>
<feature type="domain" description="EF-hand" evidence="17">
    <location>
        <begin position="293"/>
        <end position="319"/>
    </location>
</feature>
<dbReference type="Pfam" id="PF00069">
    <property type="entry name" value="Pkinase"/>
    <property type="match status" value="1"/>
</dbReference>
<keyword evidence="9 18" id="KW-0418">Kinase</keyword>
<evidence type="ECO:0000259" key="16">
    <source>
        <dbReference type="PROSITE" id="PS50011"/>
    </source>
</evidence>
<evidence type="ECO:0000256" key="13">
    <source>
        <dbReference type="ARBA" id="ARBA00047899"/>
    </source>
</evidence>
<reference evidence="18 19" key="1">
    <citation type="submission" date="2023-10" db="EMBL/GenBank/DDBJ databases">
        <title>Comparative genomics analysis reveals potential genetic determinants of host preference in Cryptosporidium xiaoi.</title>
        <authorList>
            <person name="Xiao L."/>
            <person name="Li J."/>
        </authorList>
    </citation>
    <scope>NUCLEOTIDE SEQUENCE [LARGE SCALE GENOMIC DNA]</scope>
    <source>
        <strain evidence="18 19">52996</strain>
    </source>
</reference>
<dbReference type="Proteomes" id="UP001311799">
    <property type="component" value="Unassembled WGS sequence"/>
</dbReference>
<evidence type="ECO:0000256" key="15">
    <source>
        <dbReference type="SAM" id="MobiDB-lite"/>
    </source>
</evidence>
<evidence type="ECO:0000256" key="8">
    <source>
        <dbReference type="ARBA" id="ARBA00022741"/>
    </source>
</evidence>
<dbReference type="Gene3D" id="3.30.200.20">
    <property type="entry name" value="Phosphorylase Kinase, domain 1"/>
    <property type="match status" value="1"/>
</dbReference>
<evidence type="ECO:0000256" key="9">
    <source>
        <dbReference type="ARBA" id="ARBA00022777"/>
    </source>
</evidence>
<feature type="domain" description="EF-hand" evidence="17">
    <location>
        <begin position="725"/>
        <end position="760"/>
    </location>
</feature>
<evidence type="ECO:0000256" key="1">
    <source>
        <dbReference type="ARBA" id="ARBA00001946"/>
    </source>
</evidence>
<dbReference type="Gene3D" id="1.10.238.10">
    <property type="entry name" value="EF-hand"/>
    <property type="match status" value="2"/>
</dbReference>
<keyword evidence="7" id="KW-0677">Repeat</keyword>
<feature type="compositionally biased region" description="Polar residues" evidence="15">
    <location>
        <begin position="24"/>
        <end position="34"/>
    </location>
</feature>
<dbReference type="InterPro" id="IPR011009">
    <property type="entry name" value="Kinase-like_dom_sf"/>
</dbReference>
<evidence type="ECO:0000256" key="4">
    <source>
        <dbReference type="ARBA" id="ARBA00022527"/>
    </source>
</evidence>
<evidence type="ECO:0000256" key="3">
    <source>
        <dbReference type="ARBA" id="ARBA00012513"/>
    </source>
</evidence>
<comment type="catalytic activity">
    <reaction evidence="13">
        <text>L-threonyl-[protein] + ATP = O-phospho-L-threonyl-[protein] + ADP + H(+)</text>
        <dbReference type="Rhea" id="RHEA:46608"/>
        <dbReference type="Rhea" id="RHEA-COMP:11060"/>
        <dbReference type="Rhea" id="RHEA-COMP:11605"/>
        <dbReference type="ChEBI" id="CHEBI:15378"/>
        <dbReference type="ChEBI" id="CHEBI:30013"/>
        <dbReference type="ChEBI" id="CHEBI:30616"/>
        <dbReference type="ChEBI" id="CHEBI:61977"/>
        <dbReference type="ChEBI" id="CHEBI:456216"/>
        <dbReference type="EC" id="2.7.11.1"/>
    </reaction>
</comment>
<comment type="similarity">
    <text evidence="12">Belongs to the protein kinase superfamily. Ser/Thr protein kinase family. CDPK subfamily.</text>
</comment>
<evidence type="ECO:0000313" key="18">
    <source>
        <dbReference type="EMBL" id="KAK6588340.1"/>
    </source>
</evidence>
<evidence type="ECO:0000256" key="6">
    <source>
        <dbReference type="ARBA" id="ARBA00022723"/>
    </source>
</evidence>
<dbReference type="InterPro" id="IPR002048">
    <property type="entry name" value="EF_hand_dom"/>
</dbReference>
<evidence type="ECO:0000256" key="14">
    <source>
        <dbReference type="ARBA" id="ARBA00048679"/>
    </source>
</evidence>
<dbReference type="SUPFAM" id="SSF56112">
    <property type="entry name" value="Protein kinase-like (PK-like)"/>
    <property type="match status" value="1"/>
</dbReference>
<dbReference type="GO" id="GO:0004674">
    <property type="term" value="F:protein serine/threonine kinase activity"/>
    <property type="evidence" value="ECO:0007669"/>
    <property type="project" value="UniProtKB-KW"/>
</dbReference>
<evidence type="ECO:0000313" key="19">
    <source>
        <dbReference type="Proteomes" id="UP001311799"/>
    </source>
</evidence>
<dbReference type="PROSITE" id="PS50222">
    <property type="entry name" value="EF_HAND_2"/>
    <property type="match status" value="4"/>
</dbReference>
<dbReference type="SUPFAM" id="SSF47473">
    <property type="entry name" value="EF-hand"/>
    <property type="match status" value="2"/>
</dbReference>
<dbReference type="InterPro" id="IPR018247">
    <property type="entry name" value="EF_Hand_1_Ca_BS"/>
</dbReference>
<dbReference type="InterPro" id="IPR011992">
    <property type="entry name" value="EF-hand-dom_pair"/>
</dbReference>
<evidence type="ECO:0000259" key="17">
    <source>
        <dbReference type="PROSITE" id="PS50222"/>
    </source>
</evidence>
<gene>
    <name evidence="18" type="ORF">RS030_6869</name>
</gene>
<dbReference type="PANTHER" id="PTHR24349">
    <property type="entry name" value="SERINE/THREONINE-PROTEIN KINASE"/>
    <property type="match status" value="1"/>
</dbReference>
<dbReference type="CDD" id="cd00051">
    <property type="entry name" value="EFh"/>
    <property type="match status" value="1"/>
</dbReference>
<evidence type="ECO:0000256" key="5">
    <source>
        <dbReference type="ARBA" id="ARBA00022679"/>
    </source>
</evidence>
<dbReference type="Pfam" id="PF13499">
    <property type="entry name" value="EF-hand_7"/>
    <property type="match status" value="2"/>
</dbReference>
<feature type="compositionally biased region" description="Low complexity" evidence="15">
    <location>
        <begin position="13"/>
        <end position="23"/>
    </location>
</feature>
<dbReference type="Pfam" id="PF13405">
    <property type="entry name" value="EF-hand_6"/>
    <property type="match status" value="1"/>
</dbReference>
<comment type="catalytic activity">
    <reaction evidence="14">
        <text>L-seryl-[protein] + ATP = O-phospho-L-seryl-[protein] + ADP + H(+)</text>
        <dbReference type="Rhea" id="RHEA:17989"/>
        <dbReference type="Rhea" id="RHEA-COMP:9863"/>
        <dbReference type="Rhea" id="RHEA-COMP:11604"/>
        <dbReference type="ChEBI" id="CHEBI:15378"/>
        <dbReference type="ChEBI" id="CHEBI:29999"/>
        <dbReference type="ChEBI" id="CHEBI:30616"/>
        <dbReference type="ChEBI" id="CHEBI:83421"/>
        <dbReference type="ChEBI" id="CHEBI:456216"/>
        <dbReference type="EC" id="2.7.11.1"/>
    </reaction>
</comment>
<feature type="domain" description="Protein kinase" evidence="16">
    <location>
        <begin position="404"/>
        <end position="679"/>
    </location>
</feature>
<dbReference type="PROSITE" id="PS50011">
    <property type="entry name" value="PROTEIN_KINASE_DOM"/>
    <property type="match status" value="1"/>
</dbReference>
<accession>A0AAV9XVV4</accession>
<feature type="region of interest" description="Disordered" evidence="15">
    <location>
        <begin position="1"/>
        <end position="34"/>
    </location>
</feature>
<dbReference type="PROSITE" id="PS00018">
    <property type="entry name" value="EF_HAND_1"/>
    <property type="match status" value="4"/>
</dbReference>
<keyword evidence="11" id="KW-0067">ATP-binding</keyword>
<evidence type="ECO:0000256" key="10">
    <source>
        <dbReference type="ARBA" id="ARBA00022837"/>
    </source>
</evidence>
<dbReference type="GO" id="GO:0005524">
    <property type="term" value="F:ATP binding"/>
    <property type="evidence" value="ECO:0007669"/>
    <property type="project" value="UniProtKB-KW"/>
</dbReference>
<dbReference type="EMBL" id="JAWDEY010000034">
    <property type="protein sequence ID" value="KAK6588340.1"/>
    <property type="molecule type" value="Genomic_DNA"/>
</dbReference>
<dbReference type="InterPro" id="IPR050205">
    <property type="entry name" value="CDPK_Ser/Thr_kinases"/>
</dbReference>
<comment type="subunit">
    <text evidence="2">Monomer.</text>
</comment>
<evidence type="ECO:0000256" key="2">
    <source>
        <dbReference type="ARBA" id="ARBA00011245"/>
    </source>
</evidence>
<feature type="compositionally biased region" description="Polar residues" evidence="15">
    <location>
        <begin position="148"/>
        <end position="159"/>
    </location>
</feature>
<keyword evidence="5" id="KW-0808">Transferase</keyword>
<sequence length="917" mass="102945">MTVATSSRRNSRRTSVSSESGLSNNVASSKPKNSYIQKNSITGFGSLSGGQKLRNSGFGCNSDNRAYLTQNSVMDDIGKKSNSVEWILNPNIYSYKELKGLIECENEHRGENSLRKYSTGASKSSNGKSIRQVISSIVRGGSSKMKSRSASIETSGTNEFSKDSENSGARIEAELLDLGNKYSNKTIDLSSPNSNSISYPLSNGSSSQIQNYRKSLPFIKSSSKNVHSGFGGGDNSPIESISNTNTGETVPVLTGAPIQKSILTQKDVLDLRNKLDNVLLTEDNFIRSSLCSFKQFDKDKDGNITIDELLDLLTTLGEHLALPPINRKIVANEISIRLNSNTTVDSNATENMMLISFPFFLKYFLSVLTTIRQKHFGLNRSSCVIQNKSVRKHLVHEDDINDLYTFHYQLGAGTHGEVYLVTENYTRQRRSCKIVDKTRCSRKLDEIDQKVEILKQLDHPGVIHTYEVYEDKLNLYIIQEYCSGGNLFHSLQDAIQGGFRFSEYHVSRIIQQILLGIRYLHLKRVLHKNLKPQNILLTNSFGSGNTSIKLSDFGLCEIFNNCLPVSGNSSNKEEEENNLSLENIGSLEYRAPEIINNQTFSYSVDVWATGVIMYTIITGFHPFKGKNSEETKLNICRGEPCIEKIIGVSSGCKALLKRMLEKNPRDRITVEEALSHDWFSISYSNFSEVDIGAPLLTHLRIYTKQSDLRHLLIHMLSHQLALDTTQINMVTSIFRSLDTNNDGVLSIQELITGLKKLGVTSRESSLISKAMDVDGNGLISYSEFISACYIWRQNEIRHLKSFFMKIDRNNDGKIDRNEFKQLLKAQKSKLLSNITRSFSCIRETNHRTILPSSNQGVYTEWDAVLDEIDSNRDGEIDWNEFCSFIVEYFQNSRESVKAASSLPKTSGNFAPQLHSTN</sequence>
<dbReference type="EC" id="2.7.11.1" evidence="3"/>
<feature type="domain" description="EF-hand" evidence="17">
    <location>
        <begin position="856"/>
        <end position="891"/>
    </location>
</feature>